<evidence type="ECO:0000256" key="2">
    <source>
        <dbReference type="ARBA" id="ARBA00023002"/>
    </source>
</evidence>
<evidence type="ECO:0000313" key="5">
    <source>
        <dbReference type="EMBL" id="SHF41832.1"/>
    </source>
</evidence>
<dbReference type="PATRIC" id="fig|1121477.3.peg.584"/>
<dbReference type="SUPFAM" id="SSF51735">
    <property type="entry name" value="NAD(P)-binding Rossmann-fold domains"/>
    <property type="match status" value="1"/>
</dbReference>
<dbReference type="InterPro" id="IPR051122">
    <property type="entry name" value="SDR_DHRS6-like"/>
</dbReference>
<dbReference type="OrthoDB" id="9789398at2"/>
<dbReference type="GO" id="GO:0016491">
    <property type="term" value="F:oxidoreductase activity"/>
    <property type="evidence" value="ECO:0007669"/>
    <property type="project" value="UniProtKB-KW"/>
</dbReference>
<name>A0A0F5L3T8_9HYPH</name>
<dbReference type="PANTHER" id="PTHR43477">
    <property type="entry name" value="DIHYDROANTICAPSIN 7-DEHYDROGENASE"/>
    <property type="match status" value="1"/>
</dbReference>
<protein>
    <submittedName>
        <fullName evidence="5">2-keto-3-deoxy-L-fuconate dehydrogenase</fullName>
    </submittedName>
    <submittedName>
        <fullName evidence="4">Oxidoreductase</fullName>
    </submittedName>
</protein>
<dbReference type="InterPro" id="IPR002347">
    <property type="entry name" value="SDR_fam"/>
</dbReference>
<dbReference type="PRINTS" id="PR00081">
    <property type="entry name" value="GDHRDH"/>
</dbReference>
<dbReference type="Proteomes" id="UP000184533">
    <property type="component" value="Unassembled WGS sequence"/>
</dbReference>
<reference evidence="5 7" key="2">
    <citation type="submission" date="2016-11" db="EMBL/GenBank/DDBJ databases">
        <authorList>
            <person name="Jaros S."/>
            <person name="Januszkiewicz K."/>
            <person name="Wedrychowicz H."/>
        </authorList>
    </citation>
    <scope>NUCLEOTIDE SEQUENCE [LARGE SCALE GENOMIC DNA]</scope>
    <source>
        <strain evidence="5 7">DSM 17137</strain>
    </source>
</reference>
<organism evidence="4 6">
    <name type="scientific">Devosia limi DSM 17137</name>
    <dbReference type="NCBI Taxonomy" id="1121477"/>
    <lineage>
        <taxon>Bacteria</taxon>
        <taxon>Pseudomonadati</taxon>
        <taxon>Pseudomonadota</taxon>
        <taxon>Alphaproteobacteria</taxon>
        <taxon>Hyphomicrobiales</taxon>
        <taxon>Devosiaceae</taxon>
        <taxon>Devosia</taxon>
    </lineage>
</organism>
<keyword evidence="2" id="KW-0560">Oxidoreductase</keyword>
<dbReference type="Gene3D" id="3.40.50.720">
    <property type="entry name" value="NAD(P)-binding Rossmann-like Domain"/>
    <property type="match status" value="1"/>
</dbReference>
<dbReference type="EMBL" id="LAJF01000143">
    <property type="protein sequence ID" value="KKB77056.1"/>
    <property type="molecule type" value="Genomic_DNA"/>
</dbReference>
<evidence type="ECO:0000313" key="4">
    <source>
        <dbReference type="EMBL" id="KKB77056.1"/>
    </source>
</evidence>
<dbReference type="FunFam" id="3.40.50.720:FF:000084">
    <property type="entry name" value="Short-chain dehydrogenase reductase"/>
    <property type="match status" value="1"/>
</dbReference>
<evidence type="ECO:0000256" key="1">
    <source>
        <dbReference type="ARBA" id="ARBA00006484"/>
    </source>
</evidence>
<sequence>MRLNGKRIFISAAAQGIGRASVLACAAEGAHVVATDINAEGLKTLAAEHANIETVLLDVMNADAIKAFAASQQAFDGIFNCAGFVHNGTIENTTDADWDFSFDLNVRSMYHVTQALLPGLLAQAKTNGAASVVNMASMASSVKGFRNRLLYGTTKAAVIGFTKAMAADYVERGLRCNALCPGTVDTPSLRARIAGSPDPMQAEKDFIARQPMGRLATVDDIAPMVLFLLSDESRFVSGQAILVDGGVTI</sequence>
<evidence type="ECO:0000313" key="6">
    <source>
        <dbReference type="Proteomes" id="UP000033608"/>
    </source>
</evidence>
<dbReference type="STRING" id="1121477.SAMN02745223_02601"/>
<keyword evidence="6" id="KW-1185">Reference proteome</keyword>
<dbReference type="PANTHER" id="PTHR43477:SF4">
    <property type="entry name" value="DEHYDROGENASE_REDUCTASE SDR FAMILY MEMBER 6"/>
    <property type="match status" value="1"/>
</dbReference>
<dbReference type="AlphaFoldDB" id="A0A0F5L3T8"/>
<dbReference type="EMBL" id="FQVC01000007">
    <property type="protein sequence ID" value="SHF41832.1"/>
    <property type="molecule type" value="Genomic_DNA"/>
</dbReference>
<comment type="similarity">
    <text evidence="1">Belongs to the short-chain dehydrogenases/reductases (SDR) family.</text>
</comment>
<dbReference type="RefSeq" id="WP_046136859.1">
    <property type="nucleotide sequence ID" value="NZ_FQVC01000007.1"/>
</dbReference>
<dbReference type="PRINTS" id="PR00080">
    <property type="entry name" value="SDRFAMILY"/>
</dbReference>
<dbReference type="Proteomes" id="UP000033608">
    <property type="component" value="Unassembled WGS sequence"/>
</dbReference>
<keyword evidence="3" id="KW-0520">NAD</keyword>
<dbReference type="InterPro" id="IPR036291">
    <property type="entry name" value="NAD(P)-bd_dom_sf"/>
</dbReference>
<dbReference type="Pfam" id="PF13561">
    <property type="entry name" value="adh_short_C2"/>
    <property type="match status" value="1"/>
</dbReference>
<reference evidence="4 6" key="1">
    <citation type="submission" date="2015-03" db="EMBL/GenBank/DDBJ databases">
        <authorList>
            <person name="Hassan Y.I."/>
            <person name="Lepp D."/>
            <person name="Zhou T."/>
        </authorList>
    </citation>
    <scope>NUCLEOTIDE SEQUENCE [LARGE SCALE GENOMIC DNA]</scope>
    <source>
        <strain evidence="4 6">DSM 17137</strain>
    </source>
</reference>
<proteinExistence type="inferred from homology"/>
<evidence type="ECO:0000256" key="3">
    <source>
        <dbReference type="ARBA" id="ARBA00023027"/>
    </source>
</evidence>
<gene>
    <name evidence="5" type="ORF">SAMN02745223_02601</name>
    <name evidence="4" type="ORF">VW29_19055</name>
</gene>
<evidence type="ECO:0000313" key="7">
    <source>
        <dbReference type="Proteomes" id="UP000184533"/>
    </source>
</evidence>
<accession>A0A0F5L3T8</accession>